<dbReference type="RefSeq" id="WP_016482997.1">
    <property type="nucleotide sequence ID" value="NC_021487.1"/>
</dbReference>
<keyword evidence="6 10" id="KW-0784">Thiamine biosynthesis</keyword>
<dbReference type="InterPro" id="IPR037509">
    <property type="entry name" value="ThiC"/>
</dbReference>
<dbReference type="SFLD" id="SFLDG01114">
    <property type="entry name" value="phosphomethylpyrimidine_syntha"/>
    <property type="match status" value="1"/>
</dbReference>
<evidence type="ECO:0000256" key="7">
    <source>
        <dbReference type="ARBA" id="ARBA00023004"/>
    </source>
</evidence>
<sequence>MTQLEAARKGHITEQMAYVAEREGVSPEFVREQVAAGRVVIPANPNHTTLSHFTAIGEGMRVKINANLGTSYDYVHPDEEVEKVKVAIQYGADTVMDLSTGGDIAAIRQRTLEASTVPLGTVPIYEAEFRAAKRKSFFDMTADELFEVIEEHGKSGVDYITVHCGVTREALMRYQNTHRTTGIVSRGGGLLAAWMLKREEENPLWERFDDLLDIARTYDMTLSLGDGLRPGSLDDATDRPQIQELLLIGELVERSRRAGVQAMVEGPGHIPLNEIQTNVQIQKKLTRHAPFYILGMLPIDTGAAFDHIVGAIGGAVAGWHGADMLCYLTPAEHLGLPTVEHVKEGVIAFKLAAHIADVARGNKADWERNRQMSEARYRLDWQKQFELALFPEEARAMYEARGTKTKACSMCGPFCPMNLVEVVMRGRRGAAHGTTQLPLEEVIGAEVTT</sequence>
<comment type="catalytic activity">
    <reaction evidence="10">
        <text>5-amino-1-(5-phospho-beta-D-ribosyl)imidazole + S-adenosyl-L-methionine = 4-amino-2-methyl-5-(phosphooxymethyl)pyrimidine + CO + 5'-deoxyadenosine + formate + L-methionine + 3 H(+)</text>
        <dbReference type="Rhea" id="RHEA:24840"/>
        <dbReference type="ChEBI" id="CHEBI:15378"/>
        <dbReference type="ChEBI" id="CHEBI:15740"/>
        <dbReference type="ChEBI" id="CHEBI:17245"/>
        <dbReference type="ChEBI" id="CHEBI:17319"/>
        <dbReference type="ChEBI" id="CHEBI:57844"/>
        <dbReference type="ChEBI" id="CHEBI:58354"/>
        <dbReference type="ChEBI" id="CHEBI:59789"/>
        <dbReference type="ChEBI" id="CHEBI:137981"/>
        <dbReference type="EC" id="4.1.99.17"/>
    </reaction>
</comment>
<comment type="function">
    <text evidence="1 10">Catalyzes the synthesis of the hydroxymethylpyrimidine phosphate (HMP-P) moiety of thiamine from aminoimidazole ribotide (AIR) in a radical S-adenosyl-L-methionine (SAM)-dependent reaction.</text>
</comment>
<feature type="binding site" evidence="10">
    <location>
        <position position="333"/>
    </location>
    <ligand>
        <name>Zn(2+)</name>
        <dbReference type="ChEBI" id="CHEBI:29105"/>
    </ligand>
</feature>
<keyword evidence="8 10" id="KW-0411">Iron-sulfur</keyword>
<dbReference type="AlphaFoldDB" id="S0EZ47"/>
<evidence type="ECO:0000256" key="2">
    <source>
        <dbReference type="ARBA" id="ARBA00022485"/>
    </source>
</evidence>
<feature type="binding site" evidence="10">
    <location>
        <position position="265"/>
    </location>
    <ligand>
        <name>substrate</name>
    </ligand>
</feature>
<dbReference type="PATRIC" id="fig|1303518.3.peg.1696"/>
<organism evidence="11 12">
    <name type="scientific">Chthonomonas calidirosea (strain DSM 23976 / ICMP 18418 / T49)</name>
    <dbReference type="NCBI Taxonomy" id="1303518"/>
    <lineage>
        <taxon>Bacteria</taxon>
        <taxon>Bacillati</taxon>
        <taxon>Armatimonadota</taxon>
        <taxon>Chthonomonadia</taxon>
        <taxon>Chthonomonadales</taxon>
        <taxon>Chthonomonadaceae</taxon>
        <taxon>Chthonomonas</taxon>
    </lineage>
</organism>
<gene>
    <name evidence="10" type="primary">thiC</name>
    <name evidence="11" type="ORF">CCALI_01649</name>
</gene>
<dbReference type="GO" id="GO:0009228">
    <property type="term" value="P:thiamine biosynthetic process"/>
    <property type="evidence" value="ECO:0007669"/>
    <property type="project" value="UniProtKB-UniRule"/>
</dbReference>
<comment type="pathway">
    <text evidence="10">Cofactor biosynthesis; thiamine diphosphate biosynthesis.</text>
</comment>
<dbReference type="UniPathway" id="UPA00060"/>
<dbReference type="Gene3D" id="3.20.20.540">
    <property type="entry name" value="Radical SAM ThiC family, central domain"/>
    <property type="match status" value="1"/>
</dbReference>
<evidence type="ECO:0000313" key="12">
    <source>
        <dbReference type="Proteomes" id="UP000014227"/>
    </source>
</evidence>
<evidence type="ECO:0000256" key="5">
    <source>
        <dbReference type="ARBA" id="ARBA00022833"/>
    </source>
</evidence>
<proteinExistence type="inferred from homology"/>
<dbReference type="OrthoDB" id="9805897at2"/>
<evidence type="ECO:0000313" key="11">
    <source>
        <dbReference type="EMBL" id="CCW35464.1"/>
    </source>
</evidence>
<dbReference type="SFLD" id="SFLDF00407">
    <property type="entry name" value="phosphomethylpyrimidine_syntha"/>
    <property type="match status" value="1"/>
</dbReference>
<dbReference type="GO" id="GO:0009229">
    <property type="term" value="P:thiamine diphosphate biosynthetic process"/>
    <property type="evidence" value="ECO:0007669"/>
    <property type="project" value="UniProtKB-UniRule"/>
</dbReference>
<feature type="binding site" evidence="10">
    <location>
        <position position="415"/>
    </location>
    <ligand>
        <name>[4Fe-4S] cluster</name>
        <dbReference type="ChEBI" id="CHEBI:49883"/>
        <note>4Fe-4S-S-AdoMet</note>
    </ligand>
</feature>
<evidence type="ECO:0000256" key="6">
    <source>
        <dbReference type="ARBA" id="ARBA00022977"/>
    </source>
</evidence>
<keyword evidence="3 10" id="KW-0949">S-adenosyl-L-methionine</keyword>
<feature type="binding site" evidence="10">
    <location>
        <begin position="226"/>
        <end position="229"/>
    </location>
    <ligand>
        <name>substrate</name>
    </ligand>
</feature>
<accession>S0EZ47</accession>
<feature type="binding site" evidence="10">
    <location>
        <position position="269"/>
    </location>
    <ligand>
        <name>Zn(2+)</name>
        <dbReference type="ChEBI" id="CHEBI:29105"/>
    </ligand>
</feature>
<evidence type="ECO:0000256" key="10">
    <source>
        <dbReference type="HAMAP-Rule" id="MF_00089"/>
    </source>
</evidence>
<dbReference type="eggNOG" id="COG0422">
    <property type="taxonomic scope" value="Bacteria"/>
</dbReference>
<dbReference type="GO" id="GO:0008270">
    <property type="term" value="F:zinc ion binding"/>
    <property type="evidence" value="ECO:0007669"/>
    <property type="project" value="UniProtKB-UniRule"/>
</dbReference>
<evidence type="ECO:0000256" key="4">
    <source>
        <dbReference type="ARBA" id="ARBA00022723"/>
    </source>
</evidence>
<reference evidence="12" key="1">
    <citation type="submission" date="2013-03" db="EMBL/GenBank/DDBJ databases">
        <title>Genome sequence of Chthonomonas calidirosea, the first sequenced genome from the Armatimonadetes phylum (formally candidate division OP10).</title>
        <authorList>
            <person name="Lee K.C.Y."/>
            <person name="Morgan X.C."/>
            <person name="Dunfield P.F."/>
            <person name="Tamas I."/>
            <person name="Houghton K.M."/>
            <person name="Vyssotski M."/>
            <person name="Ryan J.L.J."/>
            <person name="Lagutin K."/>
            <person name="McDonald I.R."/>
            <person name="Stott M.B."/>
        </authorList>
    </citation>
    <scope>NUCLEOTIDE SEQUENCE [LARGE SCALE GENOMIC DNA]</scope>
    <source>
        <strain evidence="12">DSM 23976 / ICMP 18418 / T49</strain>
    </source>
</reference>
<dbReference type="FunCoup" id="S0EZ47">
    <property type="interactions" value="362"/>
</dbReference>
<keyword evidence="12" id="KW-1185">Reference proteome</keyword>
<comment type="cofactor">
    <cofactor evidence="10">
        <name>[4Fe-4S] cluster</name>
        <dbReference type="ChEBI" id="CHEBI:49883"/>
    </cofactor>
    <text evidence="10">Binds 1 [4Fe-4S] cluster per subunit. The cluster is coordinated with 3 cysteines and an exchangeable S-adenosyl-L-methionine.</text>
</comment>
<evidence type="ECO:0000256" key="9">
    <source>
        <dbReference type="ARBA" id="ARBA00023239"/>
    </source>
</evidence>
<dbReference type="HOGENOM" id="CLU_013181_2_2_0"/>
<keyword evidence="9 10" id="KW-0456">Lyase</keyword>
<dbReference type="Proteomes" id="UP000014227">
    <property type="component" value="Chromosome I"/>
</dbReference>
<name>S0EZ47_CHTCT</name>
<dbReference type="PANTHER" id="PTHR30557">
    <property type="entry name" value="THIAMINE BIOSYNTHESIS PROTEIN THIC"/>
    <property type="match status" value="1"/>
</dbReference>
<comment type="similarity">
    <text evidence="10">Belongs to the ThiC family.</text>
</comment>
<dbReference type="InterPro" id="IPR002817">
    <property type="entry name" value="ThiC/BzaA/B"/>
</dbReference>
<dbReference type="SFLD" id="SFLDS00113">
    <property type="entry name" value="Radical_SAM_Phosphomethylpyrim"/>
    <property type="match status" value="1"/>
</dbReference>
<dbReference type="Pfam" id="PF01964">
    <property type="entry name" value="ThiC_Rad_SAM"/>
    <property type="match status" value="1"/>
</dbReference>
<feature type="binding site" evidence="10">
    <location>
        <begin position="185"/>
        <end position="187"/>
    </location>
    <ligand>
        <name>substrate</name>
    </ligand>
</feature>
<dbReference type="Gene3D" id="6.10.250.620">
    <property type="match status" value="1"/>
</dbReference>
<dbReference type="NCBIfam" id="TIGR00190">
    <property type="entry name" value="thiC"/>
    <property type="match status" value="1"/>
</dbReference>
<feature type="binding site" evidence="10">
    <location>
        <position position="292"/>
    </location>
    <ligand>
        <name>substrate</name>
    </ligand>
</feature>
<feature type="binding site" evidence="10">
    <location>
        <position position="96"/>
    </location>
    <ligand>
        <name>substrate</name>
    </ligand>
</feature>
<feature type="binding site" evidence="10">
    <location>
        <position position="125"/>
    </location>
    <ligand>
        <name>substrate</name>
    </ligand>
</feature>
<keyword evidence="7 10" id="KW-0408">Iron</keyword>
<feature type="binding site" evidence="10">
    <location>
        <position position="408"/>
    </location>
    <ligand>
        <name>[4Fe-4S] cluster</name>
        <dbReference type="ChEBI" id="CHEBI:49883"/>
        <note>4Fe-4S-S-AdoMet</note>
    </ligand>
</feature>
<dbReference type="STRING" id="454171.CP488_02446"/>
<feature type="binding site" evidence="10">
    <location>
        <position position="411"/>
    </location>
    <ligand>
        <name>[4Fe-4S] cluster</name>
        <dbReference type="ChEBI" id="CHEBI:49883"/>
        <note>4Fe-4S-S-AdoMet</note>
    </ligand>
</feature>
<dbReference type="GO" id="GO:0070284">
    <property type="term" value="F:phosphomethylpyrimidine synthase activity"/>
    <property type="evidence" value="ECO:0007669"/>
    <property type="project" value="UniProtKB-EC"/>
</dbReference>
<dbReference type="HAMAP" id="MF_00089">
    <property type="entry name" value="ThiC"/>
    <property type="match status" value="1"/>
</dbReference>
<evidence type="ECO:0000256" key="8">
    <source>
        <dbReference type="ARBA" id="ARBA00023014"/>
    </source>
</evidence>
<dbReference type="GO" id="GO:0051539">
    <property type="term" value="F:4 iron, 4 sulfur cluster binding"/>
    <property type="evidence" value="ECO:0007669"/>
    <property type="project" value="UniProtKB-KW"/>
</dbReference>
<keyword evidence="2 10" id="KW-0004">4Fe-4S</keyword>
<evidence type="ECO:0000256" key="1">
    <source>
        <dbReference type="ARBA" id="ARBA00003175"/>
    </source>
</evidence>
<dbReference type="EC" id="4.1.99.17" evidence="10"/>
<dbReference type="EMBL" id="HF951689">
    <property type="protein sequence ID" value="CCW35464.1"/>
    <property type="molecule type" value="Genomic_DNA"/>
</dbReference>
<feature type="binding site" evidence="10">
    <location>
        <position position="67"/>
    </location>
    <ligand>
        <name>substrate</name>
    </ligand>
</feature>
<evidence type="ECO:0000256" key="3">
    <source>
        <dbReference type="ARBA" id="ARBA00022691"/>
    </source>
</evidence>
<keyword evidence="4 10" id="KW-0479">Metal-binding</keyword>
<protein>
    <recommendedName>
        <fullName evidence="10">Phosphomethylpyrimidine synthase</fullName>
        <ecNumber evidence="10">4.1.99.17</ecNumber>
    </recommendedName>
    <alternativeName>
        <fullName evidence="10">Hydroxymethylpyrimidine phosphate synthase</fullName>
        <shortName evidence="10">HMP-P synthase</shortName>
        <shortName evidence="10">HMP-phosphate synthase</shortName>
        <shortName evidence="10">HMPP synthase</shortName>
    </alternativeName>
    <alternativeName>
        <fullName evidence="10">Thiamine biosynthesis protein ThiC</fullName>
    </alternativeName>
</protein>
<feature type="binding site" evidence="10">
    <location>
        <position position="163"/>
    </location>
    <ligand>
        <name>substrate</name>
    </ligand>
</feature>
<dbReference type="InterPro" id="IPR038521">
    <property type="entry name" value="ThiC/Bza_core_dom"/>
</dbReference>
<keyword evidence="5 10" id="KW-0862">Zinc</keyword>
<dbReference type="InParanoid" id="S0EZ47"/>
<dbReference type="KEGG" id="ccz:CCALI_01649"/>
<dbReference type="PANTHER" id="PTHR30557:SF1">
    <property type="entry name" value="PHOSPHOMETHYLPYRIMIDINE SYNTHASE, CHLOROPLASTIC"/>
    <property type="match status" value="1"/>
</dbReference>
<dbReference type="NCBIfam" id="NF009895">
    <property type="entry name" value="PRK13352.1"/>
    <property type="match status" value="1"/>
</dbReference>